<sequence>MYRQVLLNETQIPLQRILWRDQATKEIKTYELVTLTYGTAPASFLATKVIQQLAKMEEDQFPMGRKEERR</sequence>
<evidence type="ECO:0000313" key="2">
    <source>
        <dbReference type="Proteomes" id="UP000036403"/>
    </source>
</evidence>
<proteinExistence type="predicted"/>
<dbReference type="Proteomes" id="UP000036403">
    <property type="component" value="Unassembled WGS sequence"/>
</dbReference>
<evidence type="ECO:0000313" key="1">
    <source>
        <dbReference type="EMBL" id="KMQ81982.1"/>
    </source>
</evidence>
<dbReference type="EMBL" id="LBMM01029698">
    <property type="protein sequence ID" value="KMQ81982.1"/>
    <property type="molecule type" value="Genomic_DNA"/>
</dbReference>
<comment type="caution">
    <text evidence="1">The sequence shown here is derived from an EMBL/GenBank/DDBJ whole genome shotgun (WGS) entry which is preliminary data.</text>
</comment>
<dbReference type="PaxDb" id="67767-A0A0J7JUZ1"/>
<name>A0A0J7JUZ1_LASNI</name>
<reference evidence="1 2" key="1">
    <citation type="submission" date="2015-04" db="EMBL/GenBank/DDBJ databases">
        <title>Lasius niger genome sequencing.</title>
        <authorList>
            <person name="Konorov E.A."/>
            <person name="Nikitin M.A."/>
            <person name="Kirill M.V."/>
            <person name="Chang P."/>
        </authorList>
    </citation>
    <scope>NUCLEOTIDE SEQUENCE [LARGE SCALE GENOMIC DNA]</scope>
    <source>
        <tissue evidence="1">Whole</tissue>
    </source>
</reference>
<protein>
    <submittedName>
        <fullName evidence="1">Bel12-ag transposon polyprotein</fullName>
    </submittedName>
</protein>
<accession>A0A0J7JUZ1</accession>
<gene>
    <name evidence="1" type="ORF">RF55_24586</name>
</gene>
<dbReference type="OrthoDB" id="7698561at2759"/>
<keyword evidence="2" id="KW-1185">Reference proteome</keyword>
<dbReference type="AlphaFoldDB" id="A0A0J7JUZ1"/>
<organism evidence="1 2">
    <name type="scientific">Lasius niger</name>
    <name type="common">Black garden ant</name>
    <dbReference type="NCBI Taxonomy" id="67767"/>
    <lineage>
        <taxon>Eukaryota</taxon>
        <taxon>Metazoa</taxon>
        <taxon>Ecdysozoa</taxon>
        <taxon>Arthropoda</taxon>
        <taxon>Hexapoda</taxon>
        <taxon>Insecta</taxon>
        <taxon>Pterygota</taxon>
        <taxon>Neoptera</taxon>
        <taxon>Endopterygota</taxon>
        <taxon>Hymenoptera</taxon>
        <taxon>Apocrita</taxon>
        <taxon>Aculeata</taxon>
        <taxon>Formicoidea</taxon>
        <taxon>Formicidae</taxon>
        <taxon>Formicinae</taxon>
        <taxon>Lasius</taxon>
        <taxon>Lasius</taxon>
    </lineage>
</organism>